<evidence type="ECO:0000313" key="4">
    <source>
        <dbReference type="Proteomes" id="UP000095860"/>
    </source>
</evidence>
<dbReference type="RefSeq" id="YP_010795590.1">
    <property type="nucleotide sequence ID" value="NC_075702.1"/>
</dbReference>
<dbReference type="EMBL" id="HQ840738">
    <property type="protein sequence ID" value="AEI00200.1"/>
    <property type="molecule type" value="Genomic_DNA"/>
</dbReference>
<keyword evidence="4" id="KW-1185">Reference proteome</keyword>
<gene>
    <name evidence="2" type="primary">LORF3</name>
</gene>
<organism evidence="2 4">
    <name type="scientific">Gallid alphaherpesvirus 3</name>
    <dbReference type="NCBI Taxonomy" id="35250"/>
    <lineage>
        <taxon>Viruses</taxon>
        <taxon>Duplodnaviria</taxon>
        <taxon>Heunggongvirae</taxon>
        <taxon>Peploviricota</taxon>
        <taxon>Herviviricetes</taxon>
        <taxon>Herpesvirales</taxon>
        <taxon>Orthoherpesviridae</taxon>
        <taxon>Alphaherpesvirinae</taxon>
        <taxon>Mardivirus</taxon>
        <taxon>Mardivirus gallidalpha3</taxon>
    </lineage>
</organism>
<sequence length="55" mass="5685">MAVNHEVARRSANSIVARPSNMHSAASPRHATHSPSTIAEDFGSLGPGVKMCGVS</sequence>
<proteinExistence type="predicted"/>
<dbReference type="KEGG" id="vg:80532750"/>
<dbReference type="EMBL" id="MH939248">
    <property type="protein sequence ID" value="QEY02332.1"/>
    <property type="molecule type" value="Genomic_DNA"/>
</dbReference>
<evidence type="ECO:0000256" key="1">
    <source>
        <dbReference type="SAM" id="MobiDB-lite"/>
    </source>
</evidence>
<feature type="region of interest" description="Disordered" evidence="1">
    <location>
        <begin position="1"/>
        <end position="55"/>
    </location>
</feature>
<accession>F8TBY8</accession>
<name>F8TBY8_9ALPH</name>
<evidence type="ECO:0000313" key="2">
    <source>
        <dbReference type="EMBL" id="AEI00200.1"/>
    </source>
</evidence>
<protein>
    <submittedName>
        <fullName evidence="2">Hypothetical LORF3 protein</fullName>
    </submittedName>
</protein>
<dbReference type="GeneID" id="80532750"/>
<dbReference type="Proteomes" id="UP000095860">
    <property type="component" value="Segment"/>
</dbReference>
<reference evidence="3" key="2">
    <citation type="submission" date="2018-09" db="EMBL/GenBank/DDBJ databases">
        <title>Genomic sequence analysis of Gallid alphaherpesvirus 3 strain 301B/1.</title>
        <authorList>
            <person name="Kim T."/>
            <person name="Volkening J.D."/>
            <person name="Spatz S.J."/>
        </authorList>
    </citation>
    <scope>NUCLEOTIDE SEQUENCE</scope>
    <source>
        <strain evidence="3">301B/1</strain>
    </source>
</reference>
<reference evidence="2 4" key="1">
    <citation type="journal article" date="2011" name="Virus Genes">
        <title>Comparative genomic sequence analysis of the Marek's disease vaccine strain SB-1.</title>
        <authorList>
            <person name="Spatz S.J."/>
            <person name="Schat K.A."/>
        </authorList>
    </citation>
    <scope>NUCLEOTIDE SEQUENCE [LARGE SCALE GENOMIC DNA]</scope>
    <source>
        <strain evidence="2">SB-1</strain>
    </source>
</reference>
<evidence type="ECO:0000313" key="3">
    <source>
        <dbReference type="EMBL" id="QEY02332.1"/>
    </source>
</evidence>